<dbReference type="SUPFAM" id="SSF54631">
    <property type="entry name" value="CBS-domain pair"/>
    <property type="match status" value="1"/>
</dbReference>
<dbReference type="CDD" id="cd06164">
    <property type="entry name" value="S2P-M50_SpoIVFB_CBS"/>
    <property type="match status" value="1"/>
</dbReference>
<feature type="binding site" evidence="16">
    <location>
        <position position="67"/>
    </location>
    <ligand>
        <name>Zn(2+)</name>
        <dbReference type="ChEBI" id="CHEBI:29105"/>
        <note>catalytic</note>
    </ligand>
</feature>
<evidence type="ECO:0000256" key="9">
    <source>
        <dbReference type="ARBA" id="ARBA00022833"/>
    </source>
</evidence>
<evidence type="ECO:0000313" key="20">
    <source>
        <dbReference type="Proteomes" id="UP000642070"/>
    </source>
</evidence>
<keyword evidence="20" id="KW-1185">Reference proteome</keyword>
<dbReference type="Proteomes" id="UP000642070">
    <property type="component" value="Unassembled WGS sequence"/>
</dbReference>
<dbReference type="PANTHER" id="PTHR39188:SF3">
    <property type="entry name" value="STAGE IV SPORULATION PROTEIN FB"/>
    <property type="match status" value="1"/>
</dbReference>
<keyword evidence="12 17" id="KW-0129">CBS domain</keyword>
<dbReference type="Pfam" id="PF00571">
    <property type="entry name" value="CBS"/>
    <property type="match status" value="2"/>
</dbReference>
<comment type="cofactor">
    <cofactor evidence="14 16">
        <name>Zn(2+)</name>
        <dbReference type="ChEBI" id="CHEBI:29105"/>
    </cofactor>
    <text evidence="14 16">Binds 1 zinc ion per subunit.</text>
</comment>
<accession>A0A917U9S5</accession>
<feature type="binding site" evidence="16">
    <location>
        <position position="71"/>
    </location>
    <ligand>
        <name>Zn(2+)</name>
        <dbReference type="ChEBI" id="CHEBI:29105"/>
        <note>catalytic</note>
    </ligand>
</feature>
<evidence type="ECO:0000256" key="6">
    <source>
        <dbReference type="ARBA" id="ARBA00022723"/>
    </source>
</evidence>
<dbReference type="SMART" id="SM00116">
    <property type="entry name" value="CBS"/>
    <property type="match status" value="2"/>
</dbReference>
<keyword evidence="4 14" id="KW-0645">Protease</keyword>
<reference evidence="19" key="2">
    <citation type="submission" date="2020-09" db="EMBL/GenBank/DDBJ databases">
        <authorList>
            <person name="Sun Q."/>
            <person name="Ohkuma M."/>
        </authorList>
    </citation>
    <scope>NUCLEOTIDE SEQUENCE</scope>
    <source>
        <strain evidence="19">JCM 19831</strain>
    </source>
</reference>
<gene>
    <name evidence="19" type="primary">rip3</name>
    <name evidence="19" type="ORF">GCM10007977_082610</name>
</gene>
<dbReference type="EMBL" id="BMPI01000057">
    <property type="protein sequence ID" value="GGM68297.1"/>
    <property type="molecule type" value="Genomic_DNA"/>
</dbReference>
<dbReference type="PROSITE" id="PS51371">
    <property type="entry name" value="CBS"/>
    <property type="match status" value="2"/>
</dbReference>
<evidence type="ECO:0000256" key="11">
    <source>
        <dbReference type="ARBA" id="ARBA00023049"/>
    </source>
</evidence>
<organism evidence="19 20">
    <name type="scientific">Dactylosporangium sucinum</name>
    <dbReference type="NCBI Taxonomy" id="1424081"/>
    <lineage>
        <taxon>Bacteria</taxon>
        <taxon>Bacillati</taxon>
        <taxon>Actinomycetota</taxon>
        <taxon>Actinomycetes</taxon>
        <taxon>Micromonosporales</taxon>
        <taxon>Micromonosporaceae</taxon>
        <taxon>Dactylosporangium</taxon>
    </lineage>
</organism>
<evidence type="ECO:0000256" key="14">
    <source>
        <dbReference type="PIRNR" id="PIRNR006404"/>
    </source>
</evidence>
<feature type="transmembrane region" description="Helical" evidence="14">
    <location>
        <begin position="47"/>
        <end position="67"/>
    </location>
</feature>
<evidence type="ECO:0000256" key="15">
    <source>
        <dbReference type="PIRSR" id="PIRSR006404-1"/>
    </source>
</evidence>
<comment type="caution">
    <text evidence="19">The sequence shown here is derived from an EMBL/GenBank/DDBJ whole genome shotgun (WGS) entry which is preliminary data.</text>
</comment>
<dbReference type="AlphaFoldDB" id="A0A917U9S5"/>
<keyword evidence="7" id="KW-0677">Repeat</keyword>
<keyword evidence="6 14" id="KW-0479">Metal-binding</keyword>
<dbReference type="InterPro" id="IPR000644">
    <property type="entry name" value="CBS_dom"/>
</dbReference>
<reference evidence="19" key="1">
    <citation type="journal article" date="2014" name="Int. J. Syst. Evol. Microbiol.">
        <title>Complete genome sequence of Corynebacterium casei LMG S-19264T (=DSM 44701T), isolated from a smear-ripened cheese.</title>
        <authorList>
            <consortium name="US DOE Joint Genome Institute (JGI-PGF)"/>
            <person name="Walter F."/>
            <person name="Albersmeier A."/>
            <person name="Kalinowski J."/>
            <person name="Ruckert C."/>
        </authorList>
    </citation>
    <scope>NUCLEOTIDE SEQUENCE</scope>
    <source>
        <strain evidence="19">JCM 19831</strain>
    </source>
</reference>
<keyword evidence="11 14" id="KW-0482">Metalloprotease</keyword>
<comment type="similarity">
    <text evidence="2 14">Belongs to the peptidase M50B family.</text>
</comment>
<dbReference type="InterPro" id="IPR016483">
    <property type="entry name" value="UCP006404_Pept_M50_CBS"/>
</dbReference>
<evidence type="ECO:0000256" key="13">
    <source>
        <dbReference type="ARBA" id="ARBA00023136"/>
    </source>
</evidence>
<feature type="active site" evidence="15">
    <location>
        <position position="68"/>
    </location>
</feature>
<evidence type="ECO:0000256" key="3">
    <source>
        <dbReference type="ARBA" id="ARBA00022475"/>
    </source>
</evidence>
<evidence type="ECO:0000256" key="7">
    <source>
        <dbReference type="ARBA" id="ARBA00022737"/>
    </source>
</evidence>
<dbReference type="GO" id="GO:0006508">
    <property type="term" value="P:proteolysis"/>
    <property type="evidence" value="ECO:0007669"/>
    <property type="project" value="UniProtKB-KW"/>
</dbReference>
<dbReference type="PIRSF" id="PIRSF006404">
    <property type="entry name" value="UCP006404_Pept_M50_CBS"/>
    <property type="match status" value="1"/>
</dbReference>
<dbReference type="GO" id="GO:0046872">
    <property type="term" value="F:metal ion binding"/>
    <property type="evidence" value="ECO:0007669"/>
    <property type="project" value="UniProtKB-UniRule"/>
</dbReference>
<evidence type="ECO:0000256" key="10">
    <source>
        <dbReference type="ARBA" id="ARBA00022989"/>
    </source>
</evidence>
<evidence type="ECO:0000256" key="8">
    <source>
        <dbReference type="ARBA" id="ARBA00022801"/>
    </source>
</evidence>
<evidence type="ECO:0000259" key="18">
    <source>
        <dbReference type="PROSITE" id="PS51371"/>
    </source>
</evidence>
<dbReference type="Gene3D" id="3.10.580.10">
    <property type="entry name" value="CBS-domain"/>
    <property type="match status" value="1"/>
</dbReference>
<dbReference type="InterPro" id="IPR008915">
    <property type="entry name" value="Peptidase_M50"/>
</dbReference>
<feature type="domain" description="CBS" evidence="18">
    <location>
        <begin position="317"/>
        <end position="375"/>
    </location>
</feature>
<keyword evidence="13 14" id="KW-0472">Membrane</keyword>
<feature type="binding site" evidence="16">
    <location>
        <position position="166"/>
    </location>
    <ligand>
        <name>Zn(2+)</name>
        <dbReference type="ChEBI" id="CHEBI:29105"/>
        <note>catalytic</note>
    </ligand>
</feature>
<keyword evidence="5 14" id="KW-0812">Transmembrane</keyword>
<evidence type="ECO:0000256" key="12">
    <source>
        <dbReference type="ARBA" id="ARBA00023122"/>
    </source>
</evidence>
<evidence type="ECO:0000256" key="5">
    <source>
        <dbReference type="ARBA" id="ARBA00022692"/>
    </source>
</evidence>
<sequence>MTASFRLGRVAGVEVGANWSVLIVFVLLAWLLAAGRLPARYPGRPEWAYAAAGLLAAVVFLLGLLAHEVSHAVLARRNGIQVEGITLWVFGGVARLRGEPSTPGADARIAGVGPLVSLLLGLGFAGVAALLATAGQTGLVVGTVSWLAGINLLLAVFNLFPAAPLDGGRLLRAGLWKWRGDRAWAARAAARTGQAFGALLIAAGFVQLAMGAAIGGLWLLLIGWFIVSAAIGERREAELGSRLSGVRVADVMTPHPVTAPADLTVADFVDHYLYEARHSAIPVVDEAGPAGLVTLARLRRVPPQERASTRLRAAACPMSEVPVVGPDETVMDLMPRLSKSPDARALVVRDGELVGVVSPADVRRAVQRAALRRAER</sequence>
<dbReference type="Pfam" id="PF02163">
    <property type="entry name" value="Peptidase_M50"/>
    <property type="match status" value="2"/>
</dbReference>
<evidence type="ECO:0000256" key="17">
    <source>
        <dbReference type="PROSITE-ProRule" id="PRU00703"/>
    </source>
</evidence>
<evidence type="ECO:0000256" key="4">
    <source>
        <dbReference type="ARBA" id="ARBA00022670"/>
    </source>
</evidence>
<dbReference type="PANTHER" id="PTHR39188">
    <property type="entry name" value="MEMBRANE-ASSOCIATED ZINC METALLOPROTEASE M50B"/>
    <property type="match status" value="1"/>
</dbReference>
<name>A0A917U9S5_9ACTN</name>
<evidence type="ECO:0000256" key="16">
    <source>
        <dbReference type="PIRSR" id="PIRSR006404-2"/>
    </source>
</evidence>
<dbReference type="GO" id="GO:0005886">
    <property type="term" value="C:plasma membrane"/>
    <property type="evidence" value="ECO:0007669"/>
    <property type="project" value="UniProtKB-SubCell"/>
</dbReference>
<keyword evidence="8 14" id="KW-0378">Hydrolase</keyword>
<evidence type="ECO:0000256" key="2">
    <source>
        <dbReference type="ARBA" id="ARBA00007931"/>
    </source>
</evidence>
<evidence type="ECO:0000256" key="1">
    <source>
        <dbReference type="ARBA" id="ARBA00004651"/>
    </source>
</evidence>
<evidence type="ECO:0000313" key="19">
    <source>
        <dbReference type="EMBL" id="GGM68297.1"/>
    </source>
</evidence>
<feature type="transmembrane region" description="Helical" evidence="14">
    <location>
        <begin position="109"/>
        <end position="132"/>
    </location>
</feature>
<keyword evidence="9 14" id="KW-0862">Zinc</keyword>
<dbReference type="GO" id="GO:0008237">
    <property type="term" value="F:metallopeptidase activity"/>
    <property type="evidence" value="ECO:0007669"/>
    <property type="project" value="UniProtKB-UniRule"/>
</dbReference>
<proteinExistence type="inferred from homology"/>
<keyword evidence="10 14" id="KW-1133">Transmembrane helix</keyword>
<feature type="transmembrane region" description="Helical" evidence="14">
    <location>
        <begin position="144"/>
        <end position="163"/>
    </location>
</feature>
<dbReference type="RefSeq" id="WP_190255520.1">
    <property type="nucleotide sequence ID" value="NZ_BMPI01000057.1"/>
</dbReference>
<comment type="subcellular location">
    <subcellularLocation>
        <location evidence="1 14">Cell membrane</location>
        <topology evidence="1 14">Multi-pass membrane protein</topology>
    </subcellularLocation>
</comment>
<keyword evidence="3 14" id="KW-1003">Cell membrane</keyword>
<feature type="transmembrane region" description="Helical" evidence="14">
    <location>
        <begin position="212"/>
        <end position="232"/>
    </location>
</feature>
<protein>
    <recommendedName>
        <fullName evidence="14">Zinc metalloprotease</fullName>
    </recommendedName>
</protein>
<feature type="domain" description="CBS" evidence="18">
    <location>
        <begin position="252"/>
        <end position="308"/>
    </location>
</feature>
<dbReference type="InterPro" id="IPR046342">
    <property type="entry name" value="CBS_dom_sf"/>
</dbReference>
<feature type="transmembrane region" description="Helical" evidence="14">
    <location>
        <begin position="16"/>
        <end position="35"/>
    </location>
</feature>